<sequence>MEVVEEANLAAVESCKKLVAVLSLPGGDPFRPMPVAAETDEAVARFGKVVAFLSDRLGHARARVGKRRPAPPVDASCLLDHPAAPMRSQEREAVAPAVLVSPACANVALTPANKKFDRNMFLETPLLELNSRSVLPSTAMAVQRQDVPKVAAVIPAPSPCTTTTHIQFQPQQQQQAKKQKSFQCRWCRCPGSAAAVPTSFDNNSVCTSSAATSFFTSISSQLISMVVRVPAISDKNADIPADNYSWRKYGQKPIKGSPHPRGYYRCSSKKDCPARKHVERCRSDAAMLIVTYENDHNHAQPLDPSPPPPQQQAKKQKSFQFDQTPSGEQFHIEVPVVPLPLPRAGGGGANEVISFSFDNNSVCTSSAATSFFTSMSSQLISMSDAATSSAATAAKKAACGKRGEDSGVKCHCPKKKKPREKRVVRVPAISDKNADIPADNYSWRKYGQKPIKGSPHPRGYYRCSSKKDCLARKHVERYRSDAAMLIVTYENDHNHAQPLDPSVLTANAEP</sequence>
<dbReference type="InterPro" id="IPR036576">
    <property type="entry name" value="WRKY_dom_sf"/>
</dbReference>
<dbReference type="AlphaFoldDB" id="A0AAQ3SUB6"/>
<name>A0AAQ3SUB6_PASNO</name>
<dbReference type="PANTHER" id="PTHR31282">
    <property type="entry name" value="WRKY TRANSCRIPTION FACTOR 21-RELATED"/>
    <property type="match status" value="1"/>
</dbReference>
<keyword evidence="3" id="KW-0238">DNA-binding</keyword>
<keyword evidence="4" id="KW-0804">Transcription</keyword>
<dbReference type="GO" id="GO:0003700">
    <property type="term" value="F:DNA-binding transcription factor activity"/>
    <property type="evidence" value="ECO:0007669"/>
    <property type="project" value="InterPro"/>
</dbReference>
<accession>A0AAQ3SUB6</accession>
<dbReference type="InterPro" id="IPR003657">
    <property type="entry name" value="WRKY_dom"/>
</dbReference>
<evidence type="ECO:0000256" key="1">
    <source>
        <dbReference type="ARBA" id="ARBA00004123"/>
    </source>
</evidence>
<comment type="subcellular location">
    <subcellularLocation>
        <location evidence="1">Nucleus</location>
    </subcellularLocation>
</comment>
<feature type="domain" description="WRKY" evidence="7">
    <location>
        <begin position="235"/>
        <end position="301"/>
    </location>
</feature>
<evidence type="ECO:0000313" key="8">
    <source>
        <dbReference type="EMBL" id="WVZ60877.1"/>
    </source>
</evidence>
<dbReference type="GO" id="GO:0005634">
    <property type="term" value="C:nucleus"/>
    <property type="evidence" value="ECO:0007669"/>
    <property type="project" value="UniProtKB-SubCell"/>
</dbReference>
<dbReference type="Gene3D" id="2.20.25.80">
    <property type="entry name" value="WRKY domain"/>
    <property type="match status" value="2"/>
</dbReference>
<evidence type="ECO:0000256" key="2">
    <source>
        <dbReference type="ARBA" id="ARBA00023015"/>
    </source>
</evidence>
<dbReference type="InterPro" id="IPR018872">
    <property type="entry name" value="Zn-cluster-dom"/>
</dbReference>
<proteinExistence type="predicted"/>
<organism evidence="8 9">
    <name type="scientific">Paspalum notatum var. saurae</name>
    <dbReference type="NCBI Taxonomy" id="547442"/>
    <lineage>
        <taxon>Eukaryota</taxon>
        <taxon>Viridiplantae</taxon>
        <taxon>Streptophyta</taxon>
        <taxon>Embryophyta</taxon>
        <taxon>Tracheophyta</taxon>
        <taxon>Spermatophyta</taxon>
        <taxon>Magnoliopsida</taxon>
        <taxon>Liliopsida</taxon>
        <taxon>Poales</taxon>
        <taxon>Poaceae</taxon>
        <taxon>PACMAD clade</taxon>
        <taxon>Panicoideae</taxon>
        <taxon>Andropogonodae</taxon>
        <taxon>Paspaleae</taxon>
        <taxon>Paspalinae</taxon>
        <taxon>Paspalum</taxon>
    </lineage>
</organism>
<evidence type="ECO:0000259" key="7">
    <source>
        <dbReference type="PROSITE" id="PS50811"/>
    </source>
</evidence>
<evidence type="ECO:0000256" key="4">
    <source>
        <dbReference type="ARBA" id="ARBA00023163"/>
    </source>
</evidence>
<feature type="domain" description="WRKY" evidence="7">
    <location>
        <begin position="432"/>
        <end position="498"/>
    </location>
</feature>
<dbReference type="Proteomes" id="UP001341281">
    <property type="component" value="Chromosome 02"/>
</dbReference>
<feature type="region of interest" description="Disordered" evidence="6">
    <location>
        <begin position="296"/>
        <end position="323"/>
    </location>
</feature>
<keyword evidence="2" id="KW-0805">Transcription regulation</keyword>
<dbReference type="Pfam" id="PF10533">
    <property type="entry name" value="Plant_zn_clust"/>
    <property type="match status" value="1"/>
</dbReference>
<dbReference type="Pfam" id="PF03106">
    <property type="entry name" value="WRKY"/>
    <property type="match status" value="2"/>
</dbReference>
<dbReference type="SMART" id="SM00774">
    <property type="entry name" value="WRKY"/>
    <property type="match status" value="2"/>
</dbReference>
<keyword evidence="9" id="KW-1185">Reference proteome</keyword>
<dbReference type="SUPFAM" id="SSF118290">
    <property type="entry name" value="WRKY DNA-binding domain"/>
    <property type="match status" value="2"/>
</dbReference>
<gene>
    <name evidence="8" type="ORF">U9M48_010838</name>
</gene>
<evidence type="ECO:0000256" key="5">
    <source>
        <dbReference type="ARBA" id="ARBA00023242"/>
    </source>
</evidence>
<evidence type="ECO:0000256" key="6">
    <source>
        <dbReference type="SAM" id="MobiDB-lite"/>
    </source>
</evidence>
<evidence type="ECO:0000256" key="3">
    <source>
        <dbReference type="ARBA" id="ARBA00023125"/>
    </source>
</evidence>
<reference evidence="8 9" key="1">
    <citation type="submission" date="2024-02" db="EMBL/GenBank/DDBJ databases">
        <title>High-quality chromosome-scale genome assembly of Pensacola bahiagrass (Paspalum notatum Flugge var. saurae).</title>
        <authorList>
            <person name="Vega J.M."/>
            <person name="Podio M."/>
            <person name="Orjuela J."/>
            <person name="Siena L.A."/>
            <person name="Pessino S.C."/>
            <person name="Combes M.C."/>
            <person name="Mariac C."/>
            <person name="Albertini E."/>
            <person name="Pupilli F."/>
            <person name="Ortiz J.P.A."/>
            <person name="Leblanc O."/>
        </authorList>
    </citation>
    <scope>NUCLEOTIDE SEQUENCE [LARGE SCALE GENOMIC DNA]</scope>
    <source>
        <strain evidence="8">R1</strain>
        <tissue evidence="8">Leaf</tissue>
    </source>
</reference>
<dbReference type="GO" id="GO:0043565">
    <property type="term" value="F:sequence-specific DNA binding"/>
    <property type="evidence" value="ECO:0007669"/>
    <property type="project" value="InterPro"/>
</dbReference>
<protein>
    <recommendedName>
        <fullName evidence="7">WRKY domain-containing protein</fullName>
    </recommendedName>
</protein>
<dbReference type="PROSITE" id="PS50811">
    <property type="entry name" value="WRKY"/>
    <property type="match status" value="2"/>
</dbReference>
<keyword evidence="5" id="KW-0539">Nucleus</keyword>
<evidence type="ECO:0000313" key="9">
    <source>
        <dbReference type="Proteomes" id="UP001341281"/>
    </source>
</evidence>
<dbReference type="InterPro" id="IPR044810">
    <property type="entry name" value="WRKY_plant"/>
</dbReference>
<dbReference type="EMBL" id="CP144746">
    <property type="protein sequence ID" value="WVZ60877.1"/>
    <property type="molecule type" value="Genomic_DNA"/>
</dbReference>
<dbReference type="FunFam" id="2.20.25.80:FF:000004">
    <property type="entry name" value="WRKY transcription factor 65"/>
    <property type="match status" value="2"/>
</dbReference>